<dbReference type="EMBL" id="JBFDAA010000012">
    <property type="protein sequence ID" value="KAL1123103.1"/>
    <property type="molecule type" value="Genomic_DNA"/>
</dbReference>
<organism evidence="2 3">
    <name type="scientific">Ranatra chinensis</name>
    <dbReference type="NCBI Taxonomy" id="642074"/>
    <lineage>
        <taxon>Eukaryota</taxon>
        <taxon>Metazoa</taxon>
        <taxon>Ecdysozoa</taxon>
        <taxon>Arthropoda</taxon>
        <taxon>Hexapoda</taxon>
        <taxon>Insecta</taxon>
        <taxon>Pterygota</taxon>
        <taxon>Neoptera</taxon>
        <taxon>Paraneoptera</taxon>
        <taxon>Hemiptera</taxon>
        <taxon>Heteroptera</taxon>
        <taxon>Panheteroptera</taxon>
        <taxon>Nepomorpha</taxon>
        <taxon>Nepidae</taxon>
        <taxon>Ranatrinae</taxon>
        <taxon>Ranatra</taxon>
    </lineage>
</organism>
<feature type="compositionally biased region" description="Basic and acidic residues" evidence="1">
    <location>
        <begin position="153"/>
        <end position="163"/>
    </location>
</feature>
<comment type="caution">
    <text evidence="2">The sequence shown here is derived from an EMBL/GenBank/DDBJ whole genome shotgun (WGS) entry which is preliminary data.</text>
</comment>
<proteinExistence type="predicted"/>
<accession>A0ABD0YPL6</accession>
<feature type="compositionally biased region" description="Polar residues" evidence="1">
    <location>
        <begin position="127"/>
        <end position="150"/>
    </location>
</feature>
<reference evidence="2 3" key="1">
    <citation type="submission" date="2024-07" db="EMBL/GenBank/DDBJ databases">
        <title>Chromosome-level genome assembly of the water stick insect Ranatra chinensis (Heteroptera: Nepidae).</title>
        <authorList>
            <person name="Liu X."/>
        </authorList>
    </citation>
    <scope>NUCLEOTIDE SEQUENCE [LARGE SCALE GENOMIC DNA]</scope>
    <source>
        <strain evidence="2">Cailab_2021Rc</strain>
        <tissue evidence="2">Muscle</tissue>
    </source>
</reference>
<dbReference type="Proteomes" id="UP001558652">
    <property type="component" value="Unassembled WGS sequence"/>
</dbReference>
<sequence>MAFSRDRYSKLFPPPLAVVLTVEDREVSRSFRWDPESSVVLDPGISSDAGNEAPETFTYNNAKKICFSASEVLWSTDGDNAPSEGGGYLRRCGACGGAVGAAGAVGAPLYKYPASRPQIRRALVTPPYTTTQPTAHTDTSSRITAPQPTAYTGRHEPPHDYRCLRRRSRHRRRPTDRPSSFRNKLDMGTR</sequence>
<gene>
    <name evidence="2" type="ORF">AAG570_002191</name>
</gene>
<feature type="region of interest" description="Disordered" evidence="1">
    <location>
        <begin position="127"/>
        <end position="190"/>
    </location>
</feature>
<evidence type="ECO:0000256" key="1">
    <source>
        <dbReference type="SAM" id="MobiDB-lite"/>
    </source>
</evidence>
<dbReference type="AlphaFoldDB" id="A0ABD0YPL6"/>
<protein>
    <submittedName>
        <fullName evidence="2">Uncharacterized protein</fullName>
    </submittedName>
</protein>
<evidence type="ECO:0000313" key="2">
    <source>
        <dbReference type="EMBL" id="KAL1123103.1"/>
    </source>
</evidence>
<keyword evidence="3" id="KW-1185">Reference proteome</keyword>
<feature type="compositionally biased region" description="Basic residues" evidence="1">
    <location>
        <begin position="164"/>
        <end position="174"/>
    </location>
</feature>
<evidence type="ECO:0000313" key="3">
    <source>
        <dbReference type="Proteomes" id="UP001558652"/>
    </source>
</evidence>
<name>A0ABD0YPL6_9HEMI</name>